<feature type="region of interest" description="Disordered" evidence="1">
    <location>
        <begin position="1"/>
        <end position="72"/>
    </location>
</feature>
<feature type="transmembrane region" description="Helical" evidence="2">
    <location>
        <begin position="81"/>
        <end position="97"/>
    </location>
</feature>
<protein>
    <submittedName>
        <fullName evidence="3">Uncharacterized protein</fullName>
    </submittedName>
</protein>
<reference evidence="3" key="1">
    <citation type="submission" date="2013-12" db="EMBL/GenBank/DDBJ databases">
        <title>The Genome Sequence of Aphanomyces invadans NJM9701.</title>
        <authorList>
            <consortium name="The Broad Institute Genomics Platform"/>
            <person name="Russ C."/>
            <person name="Tyler B."/>
            <person name="van West P."/>
            <person name="Dieguez-Uribeondo J."/>
            <person name="Young S.K."/>
            <person name="Zeng Q."/>
            <person name="Gargeya S."/>
            <person name="Fitzgerald M."/>
            <person name="Abouelleil A."/>
            <person name="Alvarado L."/>
            <person name="Chapman S.B."/>
            <person name="Gainer-Dewar J."/>
            <person name="Goldberg J."/>
            <person name="Griggs A."/>
            <person name="Gujja S."/>
            <person name="Hansen M."/>
            <person name="Howarth C."/>
            <person name="Imamovic A."/>
            <person name="Ireland A."/>
            <person name="Larimer J."/>
            <person name="McCowan C."/>
            <person name="Murphy C."/>
            <person name="Pearson M."/>
            <person name="Poon T.W."/>
            <person name="Priest M."/>
            <person name="Roberts A."/>
            <person name="Saif S."/>
            <person name="Shea T."/>
            <person name="Sykes S."/>
            <person name="Wortman J."/>
            <person name="Nusbaum C."/>
            <person name="Birren B."/>
        </authorList>
    </citation>
    <scope>NUCLEOTIDE SEQUENCE [LARGE SCALE GENOMIC DNA]</scope>
    <source>
        <strain evidence="3">NJM9701</strain>
    </source>
</reference>
<keyword evidence="2" id="KW-0812">Transmembrane</keyword>
<dbReference type="AlphaFoldDB" id="A0A024TCN7"/>
<dbReference type="EMBL" id="KI914007">
    <property type="protein sequence ID" value="ETV91779.1"/>
    <property type="molecule type" value="Genomic_DNA"/>
</dbReference>
<organism evidence="3">
    <name type="scientific">Aphanomyces invadans</name>
    <dbReference type="NCBI Taxonomy" id="157072"/>
    <lineage>
        <taxon>Eukaryota</taxon>
        <taxon>Sar</taxon>
        <taxon>Stramenopiles</taxon>
        <taxon>Oomycota</taxon>
        <taxon>Saprolegniomycetes</taxon>
        <taxon>Saprolegniales</taxon>
        <taxon>Verrucalvaceae</taxon>
        <taxon>Aphanomyces</taxon>
    </lineage>
</organism>
<dbReference type="RefSeq" id="XP_008879705.1">
    <property type="nucleotide sequence ID" value="XM_008881483.1"/>
</dbReference>
<name>A0A024TCN7_9STRA</name>
<keyword evidence="2" id="KW-0472">Membrane</keyword>
<evidence type="ECO:0000313" key="3">
    <source>
        <dbReference type="EMBL" id="ETV91779.1"/>
    </source>
</evidence>
<gene>
    <name evidence="3" type="ORF">H310_13835</name>
</gene>
<evidence type="ECO:0000256" key="2">
    <source>
        <dbReference type="SAM" id="Phobius"/>
    </source>
</evidence>
<dbReference type="GeneID" id="20090885"/>
<feature type="compositionally biased region" description="Low complexity" evidence="1">
    <location>
        <begin position="46"/>
        <end position="67"/>
    </location>
</feature>
<dbReference type="OrthoDB" id="78544at2759"/>
<sequence length="227" mass="24719">MRPKRKATLGPSPSPESAPTKRRTKAVARPPPSHAIKGPARTKFTAKSPAASKRASSSSAETPATSTGLAKNKAKTMKDRVLYVLANATVLMGLPTLKKHLMEEFALQESKVFNTNVKKALAELSASPRDDIGKIGGSYHAGMSSVAYKAKEKADAELEDAQKYIDQGCIKCCFCGEWCPGDCELGEDSIARGSKYRCVSCNKIFWSWISDGYTVAHEVEYKKSFNY</sequence>
<proteinExistence type="predicted"/>
<accession>A0A024TCN7</accession>
<evidence type="ECO:0000256" key="1">
    <source>
        <dbReference type="SAM" id="MobiDB-lite"/>
    </source>
</evidence>
<dbReference type="VEuPathDB" id="FungiDB:H310_13835"/>
<keyword evidence="2" id="KW-1133">Transmembrane helix</keyword>